<evidence type="ECO:0000256" key="2">
    <source>
        <dbReference type="ARBA" id="ARBA00022679"/>
    </source>
</evidence>
<evidence type="ECO:0000256" key="3">
    <source>
        <dbReference type="ARBA" id="ARBA00022691"/>
    </source>
</evidence>
<dbReference type="SUPFAM" id="SSF81822">
    <property type="entry name" value="RuBisCo LSMT C-terminal, substrate-binding domain"/>
    <property type="match status" value="1"/>
</dbReference>
<keyword evidence="3" id="KW-0949">S-adenosyl-L-methionine</keyword>
<dbReference type="Proteomes" id="UP001190700">
    <property type="component" value="Unassembled WGS sequence"/>
</dbReference>
<dbReference type="InterPro" id="IPR036464">
    <property type="entry name" value="Rubisco_LSMT_subst-bd_sf"/>
</dbReference>
<dbReference type="AlphaFoldDB" id="A0AAE0FUZ2"/>
<dbReference type="Gene3D" id="3.90.1420.10">
    <property type="entry name" value="Rubisco LSMT, substrate-binding domain"/>
    <property type="match status" value="1"/>
</dbReference>
<sequence>MSERVASFWKWMEAQDVVDMDKVCVQPEVLSTGIGFVAKRDISRGESTLSVPKTLFMNVESALESPIGEYCTELKPWLILALHLLHEKSSSDSKWSPYIEILPETLDLPLFWSDEELSELQGTQVLESSLNYRSYVQMEYEELATQLFEPNPEVFPPEVFTPGALLWAFGILRSRTFEPFTADQIALVPGLDLFDHSSQSQSCWSSKGGFGPFQKEGAAVVAEESVSAGTEVRMNYNPEIVAPQLMLDYGFYPSGDRKGGYQLTLGIPPEDKYFDDKADMAELAGLGETWPFMLRAGEAVPDEMRIYLRLIQLSGTDSFLLEGLFRNRAWELISLPVSKENEAAVCTSMIAGVTEALAQYPTTTSQDRALLADETLPYRKEMAVRVRLAEKTTLNDVSLYFEQLLERLDGLEYYQERRLRDLGLLDDNGDSTYDDFFKDGIA</sequence>
<evidence type="ECO:0000313" key="6">
    <source>
        <dbReference type="Proteomes" id="UP001190700"/>
    </source>
</evidence>
<gene>
    <name evidence="5" type="ORF">CYMTET_25218</name>
</gene>
<evidence type="ECO:0000313" key="5">
    <source>
        <dbReference type="EMBL" id="KAK3266138.1"/>
    </source>
</evidence>
<dbReference type="CDD" id="cd19179">
    <property type="entry name" value="SET_RBCMT"/>
    <property type="match status" value="1"/>
</dbReference>
<dbReference type="PANTHER" id="PTHR13271:SF113">
    <property type="entry name" value="[FRUCTOSE-BISPHOSPHATE ALDOLASE]-LYSINE N-METHYLTRANSFERASE, CHLOROPLASTIC"/>
    <property type="match status" value="1"/>
</dbReference>
<dbReference type="GO" id="GO:0032259">
    <property type="term" value="P:methylation"/>
    <property type="evidence" value="ECO:0007669"/>
    <property type="project" value="UniProtKB-KW"/>
</dbReference>
<dbReference type="EMBL" id="LGRX02013415">
    <property type="protein sequence ID" value="KAK3266138.1"/>
    <property type="molecule type" value="Genomic_DNA"/>
</dbReference>
<evidence type="ECO:0000256" key="1">
    <source>
        <dbReference type="ARBA" id="ARBA00022603"/>
    </source>
</evidence>
<dbReference type="GO" id="GO:0016279">
    <property type="term" value="F:protein-lysine N-methyltransferase activity"/>
    <property type="evidence" value="ECO:0007669"/>
    <property type="project" value="InterPro"/>
</dbReference>
<evidence type="ECO:0000259" key="4">
    <source>
        <dbReference type="Pfam" id="PF09273"/>
    </source>
</evidence>
<dbReference type="InterPro" id="IPR046341">
    <property type="entry name" value="SET_dom_sf"/>
</dbReference>
<protein>
    <recommendedName>
        <fullName evidence="4">Rubisco LSMT substrate-binding domain-containing protein</fullName>
    </recommendedName>
</protein>
<dbReference type="SUPFAM" id="SSF82199">
    <property type="entry name" value="SET domain"/>
    <property type="match status" value="1"/>
</dbReference>
<dbReference type="Gene3D" id="3.90.1410.10">
    <property type="entry name" value="set domain protein methyltransferase, domain 1"/>
    <property type="match status" value="1"/>
</dbReference>
<name>A0AAE0FUZ2_9CHLO</name>
<keyword evidence="2" id="KW-0808">Transferase</keyword>
<dbReference type="InterPro" id="IPR015353">
    <property type="entry name" value="Rubisco_LSMT_subst-bd"/>
</dbReference>
<keyword evidence="6" id="KW-1185">Reference proteome</keyword>
<dbReference type="InterPro" id="IPR050600">
    <property type="entry name" value="SETD3_SETD6_MTase"/>
</dbReference>
<organism evidence="5 6">
    <name type="scientific">Cymbomonas tetramitiformis</name>
    <dbReference type="NCBI Taxonomy" id="36881"/>
    <lineage>
        <taxon>Eukaryota</taxon>
        <taxon>Viridiplantae</taxon>
        <taxon>Chlorophyta</taxon>
        <taxon>Pyramimonadophyceae</taxon>
        <taxon>Pyramimonadales</taxon>
        <taxon>Pyramimonadaceae</taxon>
        <taxon>Cymbomonas</taxon>
    </lineage>
</organism>
<reference evidence="5 6" key="1">
    <citation type="journal article" date="2015" name="Genome Biol. Evol.">
        <title>Comparative Genomics of a Bacterivorous Green Alga Reveals Evolutionary Causalities and Consequences of Phago-Mixotrophic Mode of Nutrition.</title>
        <authorList>
            <person name="Burns J.A."/>
            <person name="Paasch A."/>
            <person name="Narechania A."/>
            <person name="Kim E."/>
        </authorList>
    </citation>
    <scope>NUCLEOTIDE SEQUENCE [LARGE SCALE GENOMIC DNA]</scope>
    <source>
        <strain evidence="5 6">PLY_AMNH</strain>
    </source>
</reference>
<proteinExistence type="predicted"/>
<keyword evidence="1" id="KW-0489">Methyltransferase</keyword>
<dbReference type="PANTHER" id="PTHR13271">
    <property type="entry name" value="UNCHARACTERIZED PUTATIVE METHYLTRANSFERASE"/>
    <property type="match status" value="1"/>
</dbReference>
<dbReference type="Pfam" id="PF09273">
    <property type="entry name" value="Rubis-subs-bind"/>
    <property type="match status" value="1"/>
</dbReference>
<dbReference type="InterPro" id="IPR044431">
    <property type="entry name" value="SET_RBCMT"/>
</dbReference>
<accession>A0AAE0FUZ2</accession>
<feature type="domain" description="Rubisco LSMT substrate-binding" evidence="4">
    <location>
        <begin position="268"/>
        <end position="393"/>
    </location>
</feature>
<comment type="caution">
    <text evidence="5">The sequence shown here is derived from an EMBL/GenBank/DDBJ whole genome shotgun (WGS) entry which is preliminary data.</text>
</comment>